<gene>
    <name evidence="2" type="ordered locus">BpOF4_17875</name>
</gene>
<reference evidence="2 3" key="1">
    <citation type="journal article" date="2011" name="Environ. Microbiol.">
        <title>Genome of alkaliphilic Bacillus pseudofirmus OF4 reveals adaptations that support the ability to grow in an external pH range from 7.5 to 11.4.</title>
        <authorList>
            <person name="Janto B."/>
            <person name="Ahmed A."/>
            <person name="Ito M."/>
            <person name="Liu J."/>
            <person name="Hicks D.B."/>
            <person name="Pagni S."/>
            <person name="Fackelmayer O.J."/>
            <person name="Smith T.A."/>
            <person name="Earl J."/>
            <person name="Elbourne L.D."/>
            <person name="Hassan K."/>
            <person name="Paulsen I.T."/>
            <person name="Kolsto A.B."/>
            <person name="Tourasse N.J."/>
            <person name="Ehrlich G.D."/>
            <person name="Boissy R."/>
            <person name="Ivey D.M."/>
            <person name="Li G."/>
            <person name="Xue Y."/>
            <person name="Ma Y."/>
            <person name="Hu F.Z."/>
            <person name="Krulwich T.A."/>
        </authorList>
    </citation>
    <scope>NUCLEOTIDE SEQUENCE [LARGE SCALE GENOMIC DNA]</scope>
    <source>
        <strain evidence="3">ATCC BAA-2126 / JCM 17055 / OF4</strain>
    </source>
</reference>
<organism evidence="2 3">
    <name type="scientific">Alkalihalophilus pseudofirmus (strain ATCC BAA-2126 / JCM 17055 / OF4)</name>
    <name type="common">Bacillus pseudofirmus</name>
    <dbReference type="NCBI Taxonomy" id="398511"/>
    <lineage>
        <taxon>Bacteria</taxon>
        <taxon>Bacillati</taxon>
        <taxon>Bacillota</taxon>
        <taxon>Bacilli</taxon>
        <taxon>Bacillales</taxon>
        <taxon>Bacillaceae</taxon>
        <taxon>Alkalihalophilus</taxon>
    </lineage>
</organism>
<dbReference type="KEGG" id="bpf:BpOF4_17875"/>
<dbReference type="HOGENOM" id="CLU_3372113_0_0_9"/>
<feature type="compositionally biased region" description="Basic and acidic residues" evidence="1">
    <location>
        <begin position="16"/>
        <end position="34"/>
    </location>
</feature>
<dbReference type="EMBL" id="CP001878">
    <property type="protein sequence ID" value="ADC51616.1"/>
    <property type="molecule type" value="Genomic_DNA"/>
</dbReference>
<accession>D3FRM5</accession>
<feature type="region of interest" description="Disordered" evidence="1">
    <location>
        <begin position="1"/>
        <end position="34"/>
    </location>
</feature>
<dbReference type="AlphaFoldDB" id="D3FRM5"/>
<name>D3FRM5_ALKPO</name>
<evidence type="ECO:0000313" key="2">
    <source>
        <dbReference type="EMBL" id="ADC51616.1"/>
    </source>
</evidence>
<dbReference type="Proteomes" id="UP000001544">
    <property type="component" value="Chromosome"/>
</dbReference>
<protein>
    <submittedName>
        <fullName evidence="2">Uncharacterized protein</fullName>
    </submittedName>
</protein>
<keyword evidence="3" id="KW-1185">Reference proteome</keyword>
<evidence type="ECO:0000313" key="3">
    <source>
        <dbReference type="Proteomes" id="UP000001544"/>
    </source>
</evidence>
<evidence type="ECO:0000256" key="1">
    <source>
        <dbReference type="SAM" id="MobiDB-lite"/>
    </source>
</evidence>
<proteinExistence type="predicted"/>
<sequence>MSKSESSKQMEQMMNEMKRRNEEAKNKASEALGK</sequence>